<dbReference type="Proteomes" id="UP000502508">
    <property type="component" value="Chromosome"/>
</dbReference>
<protein>
    <recommendedName>
        <fullName evidence="8">Peroxidase</fullName>
    </recommendedName>
</protein>
<dbReference type="GO" id="GO:0006979">
    <property type="term" value="P:response to oxidative stress"/>
    <property type="evidence" value="ECO:0007669"/>
    <property type="project" value="InterPro"/>
</dbReference>
<dbReference type="PANTHER" id="PTHR11475">
    <property type="entry name" value="OXIDASE/PEROXIDASE"/>
    <property type="match status" value="1"/>
</dbReference>
<dbReference type="PANTHER" id="PTHR11475:SF4">
    <property type="entry name" value="CHORION PEROXIDASE"/>
    <property type="match status" value="1"/>
</dbReference>
<dbReference type="Gene3D" id="1.10.640.10">
    <property type="entry name" value="Haem peroxidase domain superfamily, animal type"/>
    <property type="match status" value="1"/>
</dbReference>
<reference evidence="6 7" key="2">
    <citation type="submission" date="2020-03" db="EMBL/GenBank/DDBJ databases">
        <authorList>
            <person name="Ichikawa N."/>
            <person name="Kimura A."/>
            <person name="Kitahashi Y."/>
            <person name="Uohara A."/>
        </authorList>
    </citation>
    <scope>NUCLEOTIDE SEQUENCE [LARGE SCALE GENOMIC DNA]</scope>
    <source>
        <strain evidence="6 7">NBRC 107702</strain>
    </source>
</reference>
<evidence type="ECO:0000256" key="2">
    <source>
        <dbReference type="ARBA" id="ARBA00022525"/>
    </source>
</evidence>
<keyword evidence="5" id="KW-0732">Signal</keyword>
<dbReference type="PROSITE" id="PS50292">
    <property type="entry name" value="PEROXIDASE_3"/>
    <property type="match status" value="1"/>
</dbReference>
<evidence type="ECO:0000256" key="5">
    <source>
        <dbReference type="SAM" id="SignalP"/>
    </source>
</evidence>
<feature type="chain" id="PRO_5026166320" description="Peroxidase" evidence="5">
    <location>
        <begin position="40"/>
        <end position="741"/>
    </location>
</feature>
<dbReference type="GO" id="GO:0004601">
    <property type="term" value="F:peroxidase activity"/>
    <property type="evidence" value="ECO:0007669"/>
    <property type="project" value="InterPro"/>
</dbReference>
<feature type="region of interest" description="Disordered" evidence="4">
    <location>
        <begin position="706"/>
        <end position="741"/>
    </location>
</feature>
<evidence type="ECO:0000256" key="1">
    <source>
        <dbReference type="ARBA" id="ARBA00004613"/>
    </source>
</evidence>
<feature type="compositionally biased region" description="Basic and acidic residues" evidence="4">
    <location>
        <begin position="662"/>
        <end position="678"/>
    </location>
</feature>
<name>A0A6F8XJR2_9ACTN</name>
<sequence length="741" mass="81390">MRASGRPGRHRTRRGRALRAALVMVVVASGLGTASPAGAQDGGTSDRPILGIWEVQSLNGANNNRSNPTWGMVDTIYPRVGPARYVDGRSVPFEGPQPRYISNRIFNDSNQNLYSQRNVSQWAFVWGQFTDHTIAQRLGRRMVTDPGETANIVMDNSDPLESFPSAFGIIPFDRSRPAPDTGVTNPREQVNTLNSYLDAETVYGNTDDRLDWIRAGTVDGNPDNNQAALLLADGYLPRRDSRGDAATAPNMVAGGHLAMTPHKAAVAGDPRANENPSLLGTHTLFAREHNRIVSQLPRWMSQQDKFQIARAVVIAEQQYITYNDFLPALGVNLPTYRGYKPNVDVSVSNEFATVGFRAHSQIRGDFRLEAEVGRYSQETLDRLADMGIEVTTTGNKVHLMIPLGEDAFFNPDLLELVELGPLLQGIGERPQNRNDEQISNMLRSFPFVVPVEGNPTCSDDPALPSCIPGVNDLGAIDIARGRDHGMPTYNELRRTYGLPAKKSFKALTGESSEAFPADPQLTRGDEINDPDSLDFTKLYDINGKRTTPEADNATRGVRRTPVAARLKGVYGNVNNVDAFIGMMSEPHLPGRDFGELQLAIWQKQFQAMRDGDRFFYANDPLLPFVRKAFGIDYRKNLGDIIALNTDIPRRDMARNVFLAGDDHHRAGDHRGPALEEPKAPAGPNTRAGSSRAATFHPAERPVALWLPGTAPAISASRSASGRNRRSRRARNRGDVSGEAAV</sequence>
<feature type="signal peptide" evidence="5">
    <location>
        <begin position="1"/>
        <end position="39"/>
    </location>
</feature>
<dbReference type="GO" id="GO:0020037">
    <property type="term" value="F:heme binding"/>
    <property type="evidence" value="ECO:0007669"/>
    <property type="project" value="InterPro"/>
</dbReference>
<dbReference type="InterPro" id="IPR019791">
    <property type="entry name" value="Haem_peroxidase_animal"/>
</dbReference>
<evidence type="ECO:0000313" key="6">
    <source>
        <dbReference type="EMBL" id="BCB74043.1"/>
    </source>
</evidence>
<evidence type="ECO:0000256" key="4">
    <source>
        <dbReference type="SAM" id="MobiDB-lite"/>
    </source>
</evidence>
<dbReference type="InterPro" id="IPR010255">
    <property type="entry name" value="Haem_peroxidase_sf"/>
</dbReference>
<dbReference type="SUPFAM" id="SSF48113">
    <property type="entry name" value="Heme-dependent peroxidases"/>
    <property type="match status" value="1"/>
</dbReference>
<dbReference type="EMBL" id="AP022870">
    <property type="protein sequence ID" value="BCB74043.1"/>
    <property type="molecule type" value="Genomic_DNA"/>
</dbReference>
<dbReference type="KEGG" id="pfla:Pflav_004530"/>
<dbReference type="Pfam" id="PF03098">
    <property type="entry name" value="An_peroxidase"/>
    <property type="match status" value="2"/>
</dbReference>
<keyword evidence="2" id="KW-0964">Secreted</keyword>
<feature type="region of interest" description="Disordered" evidence="4">
    <location>
        <begin position="662"/>
        <end position="694"/>
    </location>
</feature>
<accession>A0A6F8XJR2</accession>
<gene>
    <name evidence="6" type="ORF">Pflav_004530</name>
</gene>
<comment type="subcellular location">
    <subcellularLocation>
        <location evidence="1">Secreted</location>
    </subcellularLocation>
</comment>
<evidence type="ECO:0008006" key="8">
    <source>
        <dbReference type="Google" id="ProtNLM"/>
    </source>
</evidence>
<evidence type="ECO:0000256" key="3">
    <source>
        <dbReference type="ARBA" id="ARBA00023180"/>
    </source>
</evidence>
<dbReference type="RefSeq" id="WP_232070926.1">
    <property type="nucleotide sequence ID" value="NZ_AP022870.1"/>
</dbReference>
<keyword evidence="7" id="KW-1185">Reference proteome</keyword>
<proteinExistence type="predicted"/>
<dbReference type="InterPro" id="IPR037120">
    <property type="entry name" value="Haem_peroxidase_sf_animal"/>
</dbReference>
<organism evidence="6 7">
    <name type="scientific">Phytohabitans flavus</name>
    <dbReference type="NCBI Taxonomy" id="1076124"/>
    <lineage>
        <taxon>Bacteria</taxon>
        <taxon>Bacillati</taxon>
        <taxon>Actinomycetota</taxon>
        <taxon>Actinomycetes</taxon>
        <taxon>Micromonosporales</taxon>
        <taxon>Micromonosporaceae</taxon>
    </lineage>
</organism>
<dbReference type="GO" id="GO:0005576">
    <property type="term" value="C:extracellular region"/>
    <property type="evidence" value="ECO:0007669"/>
    <property type="project" value="UniProtKB-SubCell"/>
</dbReference>
<evidence type="ECO:0000313" key="7">
    <source>
        <dbReference type="Proteomes" id="UP000502508"/>
    </source>
</evidence>
<reference evidence="6 7" key="1">
    <citation type="submission" date="2020-03" db="EMBL/GenBank/DDBJ databases">
        <title>Whole genome shotgun sequence of Phytohabitans flavus NBRC 107702.</title>
        <authorList>
            <person name="Komaki H."/>
            <person name="Tamura T."/>
        </authorList>
    </citation>
    <scope>NUCLEOTIDE SEQUENCE [LARGE SCALE GENOMIC DNA]</scope>
    <source>
        <strain evidence="6 7">NBRC 107702</strain>
    </source>
</reference>
<keyword evidence="3" id="KW-0325">Glycoprotein</keyword>
<dbReference type="AlphaFoldDB" id="A0A6F8XJR2"/>